<sequence>MHTPDEYSSSLPAAADPPADQKVSGVSAVSDGPSPPPHRTSESGHPLEELEATLKRQEAAAESAKEYFLRGKALGWKDPDHLYNFEYEKRKEAWWKALARRANTVWDLDQKRNPVSENRSSPRPSRLRFAPQCEANDGTIRCLSLPSRESRRNYCYDRRHPAYVPGTWAAGQGFKHTNTSWYTTTASWERELKKARKMKKSAKQLVKPSASLADSANPTSDDVPAPALLPRRHRDQDDNDNGGESLSDRPASPKRVRLSPPPKSSSSPVSAASTFSRPSILPAVGSLSPAQSASLSPPSPRPWAISSQKRRRDDEDDNHNDEDESQYQSPKRIRLSTMPLPKRAGSAPPALATGPVLVASPAVASLVLAAGPSSLSTSSSASQVPAAAPDSPSRQASPPPQSSPPAPSPSPSGSSPSSLSAAAAAADPDDQATERDQRLGGWNYRGWEAIVRLCRSVF</sequence>
<protein>
    <submittedName>
        <fullName evidence="2">Uncharacterized protein</fullName>
    </submittedName>
</protein>
<feature type="region of interest" description="Disordered" evidence="1">
    <location>
        <begin position="1"/>
        <end position="49"/>
    </location>
</feature>
<comment type="caution">
    <text evidence="2">The sequence shown here is derived from an EMBL/GenBank/DDBJ whole genome shotgun (WGS) entry which is preliminary data.</text>
</comment>
<evidence type="ECO:0000256" key="1">
    <source>
        <dbReference type="SAM" id="MobiDB-lite"/>
    </source>
</evidence>
<gene>
    <name evidence="2" type="ORF">HDK90DRAFT_524796</name>
</gene>
<proteinExistence type="predicted"/>
<feature type="compositionally biased region" description="Low complexity" evidence="1">
    <location>
        <begin position="264"/>
        <end position="273"/>
    </location>
</feature>
<feature type="region of interest" description="Disordered" evidence="1">
    <location>
        <begin position="371"/>
        <end position="441"/>
    </location>
</feature>
<dbReference type="EMBL" id="JBBWRZ010000005">
    <property type="protein sequence ID" value="KAK8235170.1"/>
    <property type="molecule type" value="Genomic_DNA"/>
</dbReference>
<evidence type="ECO:0000313" key="3">
    <source>
        <dbReference type="Proteomes" id="UP001492380"/>
    </source>
</evidence>
<feature type="compositionally biased region" description="Basic and acidic residues" evidence="1">
    <location>
        <begin position="39"/>
        <end position="49"/>
    </location>
</feature>
<organism evidence="2 3">
    <name type="scientific">Phyllosticta capitalensis</name>
    <dbReference type="NCBI Taxonomy" id="121624"/>
    <lineage>
        <taxon>Eukaryota</taxon>
        <taxon>Fungi</taxon>
        <taxon>Dikarya</taxon>
        <taxon>Ascomycota</taxon>
        <taxon>Pezizomycotina</taxon>
        <taxon>Dothideomycetes</taxon>
        <taxon>Dothideomycetes incertae sedis</taxon>
        <taxon>Botryosphaeriales</taxon>
        <taxon>Phyllostictaceae</taxon>
        <taxon>Phyllosticta</taxon>
    </lineage>
</organism>
<evidence type="ECO:0000313" key="2">
    <source>
        <dbReference type="EMBL" id="KAK8235170.1"/>
    </source>
</evidence>
<reference evidence="2 3" key="1">
    <citation type="submission" date="2024-04" db="EMBL/GenBank/DDBJ databases">
        <title>Phyllosticta paracitricarpa is synonymous to the EU quarantine fungus P. citricarpa based on phylogenomic analyses.</title>
        <authorList>
            <consortium name="Lawrence Berkeley National Laboratory"/>
            <person name="Van Ingen-Buijs V.A."/>
            <person name="Van Westerhoven A.C."/>
            <person name="Haridas S."/>
            <person name="Skiadas P."/>
            <person name="Martin F."/>
            <person name="Groenewald J.Z."/>
            <person name="Crous P.W."/>
            <person name="Seidl M.F."/>
        </authorList>
    </citation>
    <scope>NUCLEOTIDE SEQUENCE [LARGE SCALE GENOMIC DNA]</scope>
    <source>
        <strain evidence="2 3">CBS 123374</strain>
    </source>
</reference>
<feature type="compositionally biased region" description="Low complexity" evidence="1">
    <location>
        <begin position="371"/>
        <end position="396"/>
    </location>
</feature>
<accession>A0ABR1YNZ1</accession>
<feature type="compositionally biased region" description="Low complexity" evidence="1">
    <location>
        <begin position="286"/>
        <end position="296"/>
    </location>
</feature>
<keyword evidence="3" id="KW-1185">Reference proteome</keyword>
<feature type="compositionally biased region" description="Acidic residues" evidence="1">
    <location>
        <begin position="314"/>
        <end position="325"/>
    </location>
</feature>
<feature type="compositionally biased region" description="Low complexity" evidence="1">
    <location>
        <begin position="411"/>
        <end position="426"/>
    </location>
</feature>
<dbReference type="Proteomes" id="UP001492380">
    <property type="component" value="Unassembled WGS sequence"/>
</dbReference>
<feature type="compositionally biased region" description="Polar residues" evidence="1">
    <location>
        <begin position="1"/>
        <end position="11"/>
    </location>
</feature>
<feature type="region of interest" description="Disordered" evidence="1">
    <location>
        <begin position="199"/>
        <end position="353"/>
    </location>
</feature>
<feature type="compositionally biased region" description="Pro residues" evidence="1">
    <location>
        <begin position="397"/>
        <end position="410"/>
    </location>
</feature>
<name>A0ABR1YNZ1_9PEZI</name>